<proteinExistence type="predicted"/>
<gene>
    <name evidence="1" type="ORF">GM160_06030</name>
</gene>
<organism evidence="1 2">
    <name type="scientific">Guyparkeria halophila</name>
    <dbReference type="NCBI Taxonomy" id="47960"/>
    <lineage>
        <taxon>Bacteria</taxon>
        <taxon>Pseudomonadati</taxon>
        <taxon>Pseudomonadota</taxon>
        <taxon>Gammaproteobacteria</taxon>
        <taxon>Chromatiales</taxon>
        <taxon>Thioalkalibacteraceae</taxon>
        <taxon>Guyparkeria</taxon>
    </lineage>
</organism>
<dbReference type="KEGG" id="ghl:GM160_06030"/>
<accession>A0A6I6DAB6</accession>
<dbReference type="EMBL" id="CP046415">
    <property type="protein sequence ID" value="QGT78492.1"/>
    <property type="molecule type" value="Genomic_DNA"/>
</dbReference>
<evidence type="ECO:0000313" key="2">
    <source>
        <dbReference type="Proteomes" id="UP000427716"/>
    </source>
</evidence>
<evidence type="ECO:0000313" key="1">
    <source>
        <dbReference type="EMBL" id="QGT78492.1"/>
    </source>
</evidence>
<reference evidence="1 2" key="1">
    <citation type="submission" date="2019-11" db="EMBL/GenBank/DDBJ databases">
        <authorList>
            <person name="Zhang J."/>
            <person name="Sun C."/>
        </authorList>
    </citation>
    <scope>NUCLEOTIDE SEQUENCE [LARGE SCALE GENOMIC DNA]</scope>
    <source>
        <strain evidence="2">sp2</strain>
    </source>
</reference>
<dbReference type="AlphaFoldDB" id="A0A6I6DAB6"/>
<dbReference type="RefSeq" id="WP_156573924.1">
    <property type="nucleotide sequence ID" value="NZ_CP046415.1"/>
</dbReference>
<name>A0A6I6DAB6_9GAMM</name>
<protein>
    <submittedName>
        <fullName evidence="1">Uncharacterized protein</fullName>
    </submittedName>
</protein>
<keyword evidence="2" id="KW-1185">Reference proteome</keyword>
<sequence>MTEHEREITRRLVEMNRARALMEYHSRQAVEMMPRHDADAADRCARHMVMAMVYRQRYDEAVAAVRAVLRRGDNGDKGEACNA</sequence>
<dbReference type="Proteomes" id="UP000427716">
    <property type="component" value="Chromosome"/>
</dbReference>